<dbReference type="InterPro" id="IPR013785">
    <property type="entry name" value="Aldolase_TIM"/>
</dbReference>
<protein>
    <recommendedName>
        <fullName evidence="8">Phospho-2-dehydro-3-deoxyheptonate aldolase</fullName>
        <ecNumber evidence="8">2.5.1.54</ecNumber>
    </recommendedName>
</protein>
<accession>A0ABT1Y4F9</accession>
<feature type="domain" description="DAHP synthetase I/KDSA" evidence="9">
    <location>
        <begin position="39"/>
        <end position="334"/>
    </location>
</feature>
<evidence type="ECO:0000313" key="11">
    <source>
        <dbReference type="Proteomes" id="UP001524944"/>
    </source>
</evidence>
<dbReference type="PANTHER" id="PTHR21225:SF12">
    <property type="entry name" value="PHOSPHO-2-DEHYDRO-3-DEOXYHEPTONATE ALDOLASE, TYROSINE-INHIBITED"/>
    <property type="match status" value="1"/>
</dbReference>
<evidence type="ECO:0000256" key="1">
    <source>
        <dbReference type="ARBA" id="ARBA00003726"/>
    </source>
</evidence>
<dbReference type="InterPro" id="IPR006219">
    <property type="entry name" value="DAHP_synth_1"/>
</dbReference>
<dbReference type="EC" id="2.5.1.54" evidence="8"/>
<sequence length="343" mass="38613">MGFKCIRPIPTPDEVKEELPLSSSALETKEKRDRCIREVFENKSDKKIIIIGPCSADNEDSVMDYMVRLAALADQVSDKLILIPRIYTNKPRTTGEGYKGMLHQPDICDEPNMHKGIYSIRKLHKRLIEETGLTAADEMLYPENCRYLDDILAYHAVGARSVENQEHRLIASGINEPIGMKNPTSGDLNVMLNSIKAAQLPHRFILNGFEVQTDGNPLAHAILRGAINHYGTNIPNYHYEDLVKLSERYLAGGQKNPAVIVDSNHANSMKNWQEQPRIAKEVMHHARSSETVNRMVKGLMIESYLMDGAQPETGTNYGQSITDGCLGWEKTERLVLELADMVR</sequence>
<reference evidence="10 11" key="1">
    <citation type="submission" date="2022-08" db="EMBL/GenBank/DDBJ databases">
        <title>Proteogenomics of the novel Dehalobacterium formicoaceticum strain EZ94 highlights a key role of methyltransferases during anaerobic dichloromethane degradation.</title>
        <authorList>
            <person name="Wasmund K."/>
        </authorList>
    </citation>
    <scope>NUCLEOTIDE SEQUENCE [LARGE SCALE GENOMIC DNA]</scope>
    <source>
        <strain evidence="10 11">EZ94</strain>
    </source>
</reference>
<evidence type="ECO:0000256" key="4">
    <source>
        <dbReference type="ARBA" id="ARBA00022605"/>
    </source>
</evidence>
<comment type="similarity">
    <text evidence="3 8">Belongs to the class-I DAHP synthase family.</text>
</comment>
<dbReference type="InterPro" id="IPR006218">
    <property type="entry name" value="DAHP1/KDSA"/>
</dbReference>
<dbReference type="Proteomes" id="UP001524944">
    <property type="component" value="Unassembled WGS sequence"/>
</dbReference>
<organism evidence="10 11">
    <name type="scientific">Dehalobacterium formicoaceticum</name>
    <dbReference type="NCBI Taxonomy" id="51515"/>
    <lineage>
        <taxon>Bacteria</taxon>
        <taxon>Bacillati</taxon>
        <taxon>Bacillota</taxon>
        <taxon>Clostridia</taxon>
        <taxon>Eubacteriales</taxon>
        <taxon>Peptococcaceae</taxon>
        <taxon>Dehalobacterium</taxon>
    </lineage>
</organism>
<dbReference type="PIRSF" id="PIRSF001361">
    <property type="entry name" value="DAHP_synthase"/>
    <property type="match status" value="1"/>
</dbReference>
<dbReference type="GO" id="GO:0003849">
    <property type="term" value="F:3-deoxy-7-phosphoheptulonate synthase activity"/>
    <property type="evidence" value="ECO:0007669"/>
    <property type="project" value="UniProtKB-EC"/>
</dbReference>
<dbReference type="NCBIfam" id="NF009395">
    <property type="entry name" value="PRK12755.1"/>
    <property type="match status" value="1"/>
</dbReference>
<comment type="catalytic activity">
    <reaction evidence="7 8">
        <text>D-erythrose 4-phosphate + phosphoenolpyruvate + H2O = 7-phospho-2-dehydro-3-deoxy-D-arabino-heptonate + phosphate</text>
        <dbReference type="Rhea" id="RHEA:14717"/>
        <dbReference type="ChEBI" id="CHEBI:15377"/>
        <dbReference type="ChEBI" id="CHEBI:16897"/>
        <dbReference type="ChEBI" id="CHEBI:43474"/>
        <dbReference type="ChEBI" id="CHEBI:58394"/>
        <dbReference type="ChEBI" id="CHEBI:58702"/>
        <dbReference type="EC" id="2.5.1.54"/>
    </reaction>
</comment>
<dbReference type="SUPFAM" id="SSF51569">
    <property type="entry name" value="Aldolase"/>
    <property type="match status" value="1"/>
</dbReference>
<comment type="caution">
    <text evidence="10">The sequence shown here is derived from an EMBL/GenBank/DDBJ whole genome shotgun (WGS) entry which is preliminary data.</text>
</comment>
<dbReference type="PANTHER" id="PTHR21225">
    <property type="entry name" value="PHOSPHO-2-DEHYDRO-3-DEOXYHEPTONATE ALDOLASE DAHP SYNTHETASE"/>
    <property type="match status" value="1"/>
</dbReference>
<evidence type="ECO:0000256" key="6">
    <source>
        <dbReference type="ARBA" id="ARBA00023141"/>
    </source>
</evidence>
<evidence type="ECO:0000256" key="3">
    <source>
        <dbReference type="ARBA" id="ARBA00007985"/>
    </source>
</evidence>
<evidence type="ECO:0000259" key="9">
    <source>
        <dbReference type="Pfam" id="PF00793"/>
    </source>
</evidence>
<dbReference type="Pfam" id="PF00793">
    <property type="entry name" value="DAHP_synth_1"/>
    <property type="match status" value="1"/>
</dbReference>
<keyword evidence="6 8" id="KW-0057">Aromatic amino acid biosynthesis</keyword>
<comment type="function">
    <text evidence="1 8">Stereospecific condensation of phosphoenolpyruvate (PEP) and D-erythrose-4-phosphate (E4P) giving rise to 3-deoxy-D-arabino-heptulosonate-7-phosphate (DAHP).</text>
</comment>
<dbReference type="NCBIfam" id="TIGR00034">
    <property type="entry name" value="aroFGH"/>
    <property type="match status" value="1"/>
</dbReference>
<evidence type="ECO:0000256" key="7">
    <source>
        <dbReference type="ARBA" id="ARBA00047508"/>
    </source>
</evidence>
<gene>
    <name evidence="10" type="ORF">NVS47_09625</name>
</gene>
<evidence type="ECO:0000313" key="10">
    <source>
        <dbReference type="EMBL" id="MCR6545765.1"/>
    </source>
</evidence>
<keyword evidence="11" id="KW-1185">Reference proteome</keyword>
<dbReference type="Gene3D" id="3.20.20.70">
    <property type="entry name" value="Aldolase class I"/>
    <property type="match status" value="1"/>
</dbReference>
<dbReference type="EMBL" id="JANPWE010000004">
    <property type="protein sequence ID" value="MCR6545765.1"/>
    <property type="molecule type" value="Genomic_DNA"/>
</dbReference>
<proteinExistence type="inferred from homology"/>
<evidence type="ECO:0000256" key="2">
    <source>
        <dbReference type="ARBA" id="ARBA00004688"/>
    </source>
</evidence>
<dbReference type="RefSeq" id="WP_089611006.1">
    <property type="nucleotide sequence ID" value="NZ_CP022121.1"/>
</dbReference>
<comment type="pathway">
    <text evidence="2 8">Metabolic intermediate biosynthesis; chorismate biosynthesis; chorismate from D-erythrose 4-phosphate and phosphoenolpyruvate: step 1/7.</text>
</comment>
<evidence type="ECO:0000256" key="5">
    <source>
        <dbReference type="ARBA" id="ARBA00022679"/>
    </source>
</evidence>
<keyword evidence="5 8" id="KW-0808">Transferase</keyword>
<evidence type="ECO:0000256" key="8">
    <source>
        <dbReference type="PIRNR" id="PIRNR001361"/>
    </source>
</evidence>
<keyword evidence="4 8" id="KW-0028">Amino-acid biosynthesis</keyword>
<name>A0ABT1Y4F9_9FIRM</name>